<dbReference type="GO" id="GO:0003735">
    <property type="term" value="F:structural constituent of ribosome"/>
    <property type="evidence" value="ECO:0007669"/>
    <property type="project" value="EnsemblFungi"/>
</dbReference>
<evidence type="ECO:0000256" key="2">
    <source>
        <dbReference type="ARBA" id="ARBA00022946"/>
    </source>
</evidence>
<keyword evidence="10" id="KW-1185">Reference proteome</keyword>
<evidence type="ECO:0000256" key="3">
    <source>
        <dbReference type="ARBA" id="ARBA00022980"/>
    </source>
</evidence>
<dbReference type="KEGG" id="spaa:SPAPADRAFT_61594"/>
<evidence type="ECO:0000313" key="10">
    <source>
        <dbReference type="Proteomes" id="UP000000709"/>
    </source>
</evidence>
<dbReference type="HOGENOM" id="CLU_036531_0_0_1"/>
<evidence type="ECO:0000256" key="8">
    <source>
        <dbReference type="SAM" id="MobiDB-lite"/>
    </source>
</evidence>
<name>G3ANK3_SPAPN</name>
<dbReference type="InParanoid" id="G3ANK3"/>
<accession>G3ANK3</accession>
<dbReference type="GeneID" id="18873968"/>
<reference evidence="9 10" key="1">
    <citation type="journal article" date="2011" name="Proc. Natl. Acad. Sci. U.S.A.">
        <title>Comparative genomics of xylose-fermenting fungi for enhanced biofuel production.</title>
        <authorList>
            <person name="Wohlbach D.J."/>
            <person name="Kuo A."/>
            <person name="Sato T.K."/>
            <person name="Potts K.M."/>
            <person name="Salamov A.A."/>
            <person name="LaButti K.M."/>
            <person name="Sun H."/>
            <person name="Clum A."/>
            <person name="Pangilinan J.L."/>
            <person name="Lindquist E.A."/>
            <person name="Lucas S."/>
            <person name="Lapidus A."/>
            <person name="Jin M."/>
            <person name="Gunawan C."/>
            <person name="Balan V."/>
            <person name="Dale B.E."/>
            <person name="Jeffries T.W."/>
            <person name="Zinkel R."/>
            <person name="Barry K.W."/>
            <person name="Grigoriev I.V."/>
            <person name="Gasch A.P."/>
        </authorList>
    </citation>
    <scope>NUCLEOTIDE SEQUENCE [LARGE SCALE GENOMIC DNA]</scope>
    <source>
        <strain evidence="10">NRRL Y-27907 / 11-Y1</strain>
    </source>
</reference>
<dbReference type="eggNOG" id="KOG1697">
    <property type="taxonomic scope" value="Eukaryota"/>
</dbReference>
<keyword evidence="3 7" id="KW-0689">Ribosomal protein</keyword>
<dbReference type="PANTHER" id="PTHR21569:SF1">
    <property type="entry name" value="SMALL RIBOSOMAL SUBUNIT PROTEIN US9M"/>
    <property type="match status" value="1"/>
</dbReference>
<protein>
    <recommendedName>
        <fullName evidence="5">Small ribosomal subunit protein uS9m</fullName>
    </recommendedName>
    <alternativeName>
        <fullName evidence="6">37S ribosomal protein S9, mitochondrial</fullName>
    </alternativeName>
</protein>
<dbReference type="OMA" id="RESAMWA"/>
<dbReference type="STRING" id="619300.G3ANK3"/>
<dbReference type="EMBL" id="GL996502">
    <property type="protein sequence ID" value="EGW32531.1"/>
    <property type="molecule type" value="Genomic_DNA"/>
</dbReference>
<sequence>MSLRGLTMIKGLPVSQTRGFMTSCIRLNQAAAEQPQPQQQEQGPRKSFRDQYKKVQTPKLDLSKAREFERLRVVPAYPAFYGGNPIHDANIVKLKEVLAKVSSIPTRRVPHDEIQNERFISFDTYAERCNSGTRVRRRDFDEVLELLNRLRSIDLQLMPQLVIETLNEYRVDSLRALLSQSQRRRKELDEFGRAFGKAKRKNSRAQVYVVKGEGSILVNGKSLNEYFSSEVEREKIVYPFQVIEQMAKYNVFAKVSGGGVTGQSESIMYAISKALIVFNPLLKSRLSKAGLMTSDSRVVERKKPGKVKSRKSPTWVKR</sequence>
<evidence type="ECO:0000256" key="6">
    <source>
        <dbReference type="ARBA" id="ARBA00042623"/>
    </source>
</evidence>
<dbReference type="Gene3D" id="3.30.230.10">
    <property type="match status" value="1"/>
</dbReference>
<dbReference type="NCBIfam" id="NF001099">
    <property type="entry name" value="PRK00132.1"/>
    <property type="match status" value="1"/>
</dbReference>
<dbReference type="RefSeq" id="XP_007375807.1">
    <property type="nucleotide sequence ID" value="XM_007375745.1"/>
</dbReference>
<dbReference type="GO" id="GO:0005763">
    <property type="term" value="C:mitochondrial small ribosomal subunit"/>
    <property type="evidence" value="ECO:0007669"/>
    <property type="project" value="EnsemblFungi"/>
</dbReference>
<evidence type="ECO:0000256" key="4">
    <source>
        <dbReference type="ARBA" id="ARBA00023274"/>
    </source>
</evidence>
<organism evidence="10">
    <name type="scientific">Spathaspora passalidarum (strain NRRL Y-27907 / 11-Y1)</name>
    <dbReference type="NCBI Taxonomy" id="619300"/>
    <lineage>
        <taxon>Eukaryota</taxon>
        <taxon>Fungi</taxon>
        <taxon>Dikarya</taxon>
        <taxon>Ascomycota</taxon>
        <taxon>Saccharomycotina</taxon>
        <taxon>Pichiomycetes</taxon>
        <taxon>Debaryomycetaceae</taxon>
        <taxon>Spathaspora</taxon>
    </lineage>
</organism>
<dbReference type="FunCoup" id="G3ANK3">
    <property type="interactions" value="203"/>
</dbReference>
<dbReference type="PANTHER" id="PTHR21569">
    <property type="entry name" value="RIBOSOMAL PROTEIN S9"/>
    <property type="match status" value="1"/>
</dbReference>
<gene>
    <name evidence="9" type="ORF">SPAPADRAFT_61594</name>
</gene>
<dbReference type="Proteomes" id="UP000000709">
    <property type="component" value="Unassembled WGS sequence"/>
</dbReference>
<dbReference type="GO" id="GO:0003723">
    <property type="term" value="F:RNA binding"/>
    <property type="evidence" value="ECO:0007669"/>
    <property type="project" value="TreeGrafter"/>
</dbReference>
<dbReference type="SUPFAM" id="SSF54211">
    <property type="entry name" value="Ribosomal protein S5 domain 2-like"/>
    <property type="match status" value="1"/>
</dbReference>
<dbReference type="InterPro" id="IPR020574">
    <property type="entry name" value="Ribosomal_uS9_CS"/>
</dbReference>
<feature type="compositionally biased region" description="Low complexity" evidence="8">
    <location>
        <begin position="30"/>
        <end position="42"/>
    </location>
</feature>
<evidence type="ECO:0000313" key="9">
    <source>
        <dbReference type="EMBL" id="EGW32531.1"/>
    </source>
</evidence>
<dbReference type="Pfam" id="PF00380">
    <property type="entry name" value="Ribosomal_S9"/>
    <property type="match status" value="1"/>
</dbReference>
<comment type="similarity">
    <text evidence="1 7">Belongs to the universal ribosomal protein uS9 family.</text>
</comment>
<keyword evidence="4 7" id="KW-0687">Ribonucleoprotein</keyword>
<dbReference type="PROSITE" id="PS00360">
    <property type="entry name" value="RIBOSOMAL_S9"/>
    <property type="match status" value="1"/>
</dbReference>
<dbReference type="GO" id="GO:0006412">
    <property type="term" value="P:translation"/>
    <property type="evidence" value="ECO:0007669"/>
    <property type="project" value="InterPro"/>
</dbReference>
<dbReference type="InterPro" id="IPR014721">
    <property type="entry name" value="Ribsml_uS5_D2-typ_fold_subgr"/>
</dbReference>
<proteinExistence type="inferred from homology"/>
<dbReference type="FunFam" id="3.30.230.10:FF:000001">
    <property type="entry name" value="30S ribosomal protein S9"/>
    <property type="match status" value="1"/>
</dbReference>
<dbReference type="InterPro" id="IPR023035">
    <property type="entry name" value="Ribosomal_uS9_bac/plastid"/>
</dbReference>
<evidence type="ECO:0000256" key="5">
    <source>
        <dbReference type="ARBA" id="ARBA00039318"/>
    </source>
</evidence>
<evidence type="ECO:0000256" key="1">
    <source>
        <dbReference type="ARBA" id="ARBA00005251"/>
    </source>
</evidence>
<dbReference type="InterPro" id="IPR020568">
    <property type="entry name" value="Ribosomal_Su5_D2-typ_SF"/>
</dbReference>
<dbReference type="InterPro" id="IPR000754">
    <property type="entry name" value="Ribosomal_uS9"/>
</dbReference>
<dbReference type="AlphaFoldDB" id="G3ANK3"/>
<keyword evidence="2" id="KW-0809">Transit peptide</keyword>
<evidence type="ECO:0000256" key="7">
    <source>
        <dbReference type="RuleBase" id="RU003815"/>
    </source>
</evidence>
<feature type="region of interest" description="Disordered" evidence="8">
    <location>
        <begin position="30"/>
        <end position="51"/>
    </location>
</feature>